<comment type="caution">
    <text evidence="1">The sequence shown here is derived from an EMBL/GenBank/DDBJ whole genome shotgun (WGS) entry which is preliminary data.</text>
</comment>
<organism evidence="1 2">
    <name type="scientific">Candidatus Endobugula sertula</name>
    <name type="common">Bugula neritina bacterial symbiont</name>
    <dbReference type="NCBI Taxonomy" id="62101"/>
    <lineage>
        <taxon>Bacteria</taxon>
        <taxon>Pseudomonadati</taxon>
        <taxon>Pseudomonadota</taxon>
        <taxon>Gammaproteobacteria</taxon>
        <taxon>Cellvibrionales</taxon>
        <taxon>Cellvibrionaceae</taxon>
        <taxon>Candidatus Endobugula</taxon>
    </lineage>
</organism>
<dbReference type="STRING" id="62101.AB835_10590"/>
<reference evidence="1 2" key="1">
    <citation type="journal article" date="2016" name="Appl. Environ. Microbiol.">
        <title>Lack of Overt Genome Reduction in the Bryostatin-Producing Bryozoan Symbiont "Candidatus Endobugula sertula".</title>
        <authorList>
            <person name="Miller I.J."/>
            <person name="Vanee N."/>
            <person name="Fong S.S."/>
            <person name="Lim-Fong G.E."/>
            <person name="Kwan J.C."/>
        </authorList>
    </citation>
    <scope>NUCLEOTIDE SEQUENCE [LARGE SCALE GENOMIC DNA]</scope>
    <source>
        <strain evidence="1">AB1-4</strain>
    </source>
</reference>
<proteinExistence type="predicted"/>
<sequence length="233" mass="26087">MKPSDKGPYIDNVVDLFSNKSLSDLKNERIIRLAPELDGLEMLYSNDASGDRLFSLQVLCWGLKASGEVVGLVPWLNQLMACIDICDPLNGRWEGYYDPGIEDIFEEAPIHKVVELETAAEYYEYQSENPEDIIQEIPDTIGTHATLSGDGFHNITLSEVVSWRLFNDGRIKGMLADHNKVISTPILPGDNCLYPADESPKFKYFFQHHIANKIKSKDPEAIAAISLLVNDEG</sequence>
<accession>A0A1D2QNE1</accession>
<dbReference type="EMBL" id="MDLC01000039">
    <property type="protein sequence ID" value="ODS23097.1"/>
    <property type="molecule type" value="Genomic_DNA"/>
</dbReference>
<name>A0A1D2QNE1_9GAMM</name>
<protein>
    <submittedName>
        <fullName evidence="1">Uncharacterized protein</fullName>
    </submittedName>
</protein>
<evidence type="ECO:0000313" key="1">
    <source>
        <dbReference type="EMBL" id="ODS23097.1"/>
    </source>
</evidence>
<gene>
    <name evidence="1" type="ORF">AB835_10590</name>
</gene>
<dbReference type="AlphaFoldDB" id="A0A1D2QNE1"/>
<evidence type="ECO:0000313" key="2">
    <source>
        <dbReference type="Proteomes" id="UP000242502"/>
    </source>
</evidence>
<dbReference type="Proteomes" id="UP000242502">
    <property type="component" value="Unassembled WGS sequence"/>
</dbReference>